<sequence length="588" mass="66821">MSKRTTYCGLVTESLLEQEVILKGWVHNRRDLGGLIFVDLRDREGYVQIVFNPDFSEEALRIAETIRSEYVVEVKGIVKKRDPQTVNPKIATGQVEVQVSEIEIINKAETPPFALNEDNQNVDENIRLKYRYLDLRRQELAQTFKMRHQTTRSIRQYLDGEGFYDIETPVLTKSTPEGARDYLVPSRVHEGEFYALPQSPQIFKQLLMISGFDKYYQIVKCFRDEDLRADRQPEFTQVDIEMSFVDQEDVMDMGEEMLQKVVKDVKEVEVSRPFPRMTYNEAMARFGSDKPDTRFGMELINVSELGEIMDFKVFKDAVNNDGQVKAIVAEGASDNYTRKDIDALTEFVNIYGAKGLAWVKVVEEGLNGPIAKFFEADHVEKLKSLTGATAGDLVLFVADKPNVVAQSLGALRLKLAKELDLIDESKLNFLWVTDWPLLEYDEELKRYTAAHHPFTAPKQEDINKLDTEPENAQANAYDIVLNGYELGGGSIRIHNEGLQSKMFEVLGFTEEQAREQFGFLLDAFKYGAPPHGGIALGLDRLVMLLTGRTNLRDTIAFPKTASATCLLTNAPSEVSENQLEELSLRIRH</sequence>
<feature type="binding site" evidence="8">
    <location>
        <position position="485"/>
    </location>
    <ligand>
        <name>ATP</name>
        <dbReference type="ChEBI" id="CHEBI:30616"/>
    </ligand>
</feature>
<dbReference type="SUPFAM" id="SSF55681">
    <property type="entry name" value="Class II aaRS and biotin synthetases"/>
    <property type="match status" value="1"/>
</dbReference>
<evidence type="ECO:0000256" key="2">
    <source>
        <dbReference type="ARBA" id="ARBA00022490"/>
    </source>
</evidence>
<comment type="caution">
    <text evidence="10">The sequence shown here is derived from an EMBL/GenBank/DDBJ whole genome shotgun (WGS) entry which is preliminary data.</text>
</comment>
<keyword evidence="6 8" id="KW-0648">Protein biosynthesis</keyword>
<dbReference type="Proteomes" id="UP000241208">
    <property type="component" value="Unassembled WGS sequence"/>
</dbReference>
<dbReference type="GO" id="GO:0003676">
    <property type="term" value="F:nucleic acid binding"/>
    <property type="evidence" value="ECO:0007669"/>
    <property type="project" value="InterPro"/>
</dbReference>
<dbReference type="Gene3D" id="2.40.50.140">
    <property type="entry name" value="Nucleic acid-binding proteins"/>
    <property type="match status" value="1"/>
</dbReference>
<dbReference type="InterPro" id="IPR045864">
    <property type="entry name" value="aa-tRNA-synth_II/BPL/LPL"/>
</dbReference>
<proteinExistence type="inferred from homology"/>
<dbReference type="PROSITE" id="PS50862">
    <property type="entry name" value="AA_TRNA_LIGASE_II"/>
    <property type="match status" value="1"/>
</dbReference>
<dbReference type="Pfam" id="PF01336">
    <property type="entry name" value="tRNA_anti-codon"/>
    <property type="match status" value="1"/>
</dbReference>
<dbReference type="RefSeq" id="WP_107385036.1">
    <property type="nucleotide sequence ID" value="NZ_JABXWZ010000001.1"/>
</dbReference>
<gene>
    <name evidence="8" type="primary">aspS</name>
    <name evidence="10" type="ORF">BUY34_02560</name>
</gene>
<feature type="region of interest" description="Aspartate" evidence="8">
    <location>
        <begin position="201"/>
        <end position="204"/>
    </location>
</feature>
<dbReference type="CDD" id="cd04317">
    <property type="entry name" value="EcAspRS_like_N"/>
    <property type="match status" value="1"/>
</dbReference>
<dbReference type="GO" id="GO:0140096">
    <property type="term" value="F:catalytic activity, acting on a protein"/>
    <property type="evidence" value="ECO:0007669"/>
    <property type="project" value="UniProtKB-ARBA"/>
</dbReference>
<dbReference type="PRINTS" id="PR01042">
    <property type="entry name" value="TRNASYNTHASP"/>
</dbReference>
<comment type="subcellular location">
    <subcellularLocation>
        <location evidence="8">Cytoplasm</location>
    </subcellularLocation>
</comment>
<keyword evidence="4 8" id="KW-0547">Nucleotide-binding</keyword>
<dbReference type="InterPro" id="IPR047089">
    <property type="entry name" value="Asp-tRNA-ligase_1_N"/>
</dbReference>
<comment type="caution">
    <text evidence="8">Lacks conserved residue(s) required for the propagation of feature annotation.</text>
</comment>
<feature type="binding site" evidence="8">
    <location>
        <begin position="223"/>
        <end position="225"/>
    </location>
    <ligand>
        <name>ATP</name>
        <dbReference type="ChEBI" id="CHEBI:30616"/>
    </ligand>
</feature>
<evidence type="ECO:0000256" key="4">
    <source>
        <dbReference type="ARBA" id="ARBA00022741"/>
    </source>
</evidence>
<dbReference type="InterPro" id="IPR004364">
    <property type="entry name" value="Aa-tRNA-synt_II"/>
</dbReference>
<organism evidence="10 11">
    <name type="scientific">Staphylococcus cohnii</name>
    <dbReference type="NCBI Taxonomy" id="29382"/>
    <lineage>
        <taxon>Bacteria</taxon>
        <taxon>Bacillati</taxon>
        <taxon>Bacillota</taxon>
        <taxon>Bacilli</taxon>
        <taxon>Bacillales</taxon>
        <taxon>Staphylococcaceae</taxon>
        <taxon>Staphylococcus</taxon>
        <taxon>Staphylococcus cohnii species complex</taxon>
    </lineage>
</organism>
<evidence type="ECO:0000259" key="9">
    <source>
        <dbReference type="PROSITE" id="PS50862"/>
    </source>
</evidence>
<dbReference type="HAMAP" id="MF_00044">
    <property type="entry name" value="Asp_tRNA_synth_type1"/>
    <property type="match status" value="1"/>
</dbReference>
<feature type="binding site" evidence="8">
    <location>
        <position position="177"/>
    </location>
    <ligand>
        <name>L-aspartate</name>
        <dbReference type="ChEBI" id="CHEBI:29991"/>
    </ligand>
</feature>
<keyword evidence="7 8" id="KW-0030">Aminoacyl-tRNA synthetase</keyword>
<dbReference type="Pfam" id="PF00152">
    <property type="entry name" value="tRNA-synt_2"/>
    <property type="match status" value="1"/>
</dbReference>
<comment type="subunit">
    <text evidence="8">Homodimer.</text>
</comment>
<dbReference type="GO" id="GO:0004815">
    <property type="term" value="F:aspartate-tRNA ligase activity"/>
    <property type="evidence" value="ECO:0007669"/>
    <property type="project" value="UniProtKB-UniRule"/>
</dbReference>
<dbReference type="GO" id="GO:0006422">
    <property type="term" value="P:aspartyl-tRNA aminoacylation"/>
    <property type="evidence" value="ECO:0007669"/>
    <property type="project" value="UniProtKB-UniRule"/>
</dbReference>
<dbReference type="SUPFAM" id="SSF55261">
    <property type="entry name" value="GAD domain-like"/>
    <property type="match status" value="1"/>
</dbReference>
<dbReference type="InterPro" id="IPR047090">
    <property type="entry name" value="AspRS_core"/>
</dbReference>
<dbReference type="PANTHER" id="PTHR22594">
    <property type="entry name" value="ASPARTYL/LYSYL-TRNA SYNTHETASE"/>
    <property type="match status" value="1"/>
</dbReference>
<keyword evidence="2 8" id="KW-0963">Cytoplasm</keyword>
<feature type="binding site" evidence="8">
    <location>
        <position position="492"/>
    </location>
    <ligand>
        <name>L-aspartate</name>
        <dbReference type="ChEBI" id="CHEBI:29991"/>
    </ligand>
</feature>
<dbReference type="CDD" id="cd00777">
    <property type="entry name" value="AspRS_core"/>
    <property type="match status" value="1"/>
</dbReference>
<dbReference type="Gene3D" id="3.30.1360.30">
    <property type="entry name" value="GAD-like domain"/>
    <property type="match status" value="1"/>
</dbReference>
<comment type="similarity">
    <text evidence="1 8">Belongs to the class-II aminoacyl-tRNA synthetase family. Type 1 subfamily.</text>
</comment>
<evidence type="ECO:0000256" key="3">
    <source>
        <dbReference type="ARBA" id="ARBA00022598"/>
    </source>
</evidence>
<keyword evidence="5 8" id="KW-0067">ATP-binding</keyword>
<dbReference type="InterPro" id="IPR029351">
    <property type="entry name" value="GAD_dom"/>
</dbReference>
<comment type="catalytic activity">
    <reaction evidence="8">
        <text>tRNA(Asp) + L-aspartate + ATP = L-aspartyl-tRNA(Asp) + AMP + diphosphate</text>
        <dbReference type="Rhea" id="RHEA:19649"/>
        <dbReference type="Rhea" id="RHEA-COMP:9660"/>
        <dbReference type="Rhea" id="RHEA-COMP:9678"/>
        <dbReference type="ChEBI" id="CHEBI:29991"/>
        <dbReference type="ChEBI" id="CHEBI:30616"/>
        <dbReference type="ChEBI" id="CHEBI:33019"/>
        <dbReference type="ChEBI" id="CHEBI:78442"/>
        <dbReference type="ChEBI" id="CHEBI:78516"/>
        <dbReference type="ChEBI" id="CHEBI:456215"/>
        <dbReference type="EC" id="6.1.1.12"/>
    </reaction>
</comment>
<evidence type="ECO:0000313" key="11">
    <source>
        <dbReference type="Proteomes" id="UP000241208"/>
    </source>
</evidence>
<dbReference type="InterPro" id="IPR002312">
    <property type="entry name" value="Asp/Asn-tRNA-synth_IIb"/>
</dbReference>
<feature type="binding site" evidence="8">
    <location>
        <begin position="537"/>
        <end position="540"/>
    </location>
    <ligand>
        <name>ATP</name>
        <dbReference type="ChEBI" id="CHEBI:30616"/>
    </ligand>
</feature>
<dbReference type="InterPro" id="IPR006195">
    <property type="entry name" value="aa-tRNA-synth_II"/>
</dbReference>
<comment type="function">
    <text evidence="8">Catalyzes the attachment of L-aspartate to tRNA(Asp) in a two-step reaction: L-aspartate is first activated by ATP to form Asp-AMP and then transferred to the acceptor end of tRNA(Asp).</text>
</comment>
<feature type="binding site" evidence="8">
    <location>
        <position position="232"/>
    </location>
    <ligand>
        <name>ATP</name>
        <dbReference type="ChEBI" id="CHEBI:30616"/>
    </ligand>
</feature>
<feature type="binding site" evidence="8">
    <location>
        <position position="451"/>
    </location>
    <ligand>
        <name>L-aspartate</name>
        <dbReference type="ChEBI" id="CHEBI:29991"/>
    </ligand>
</feature>
<dbReference type="EC" id="6.1.1.12" evidence="8"/>
<evidence type="ECO:0000313" key="10">
    <source>
        <dbReference type="EMBL" id="PTF67110.1"/>
    </source>
</evidence>
<dbReference type="Gene3D" id="3.30.930.10">
    <property type="entry name" value="Bira Bifunctional Protein, Domain 2"/>
    <property type="match status" value="1"/>
</dbReference>
<keyword evidence="3 8" id="KW-0436">Ligase</keyword>
<feature type="binding site" evidence="8">
    <location>
        <position position="223"/>
    </location>
    <ligand>
        <name>L-aspartate</name>
        <dbReference type="ChEBI" id="CHEBI:29991"/>
    </ligand>
</feature>
<dbReference type="InterPro" id="IPR004115">
    <property type="entry name" value="GAD-like_sf"/>
</dbReference>
<dbReference type="GO" id="GO:0016740">
    <property type="term" value="F:transferase activity"/>
    <property type="evidence" value="ECO:0007669"/>
    <property type="project" value="UniProtKB-ARBA"/>
</dbReference>
<dbReference type="GO" id="GO:0005737">
    <property type="term" value="C:cytoplasm"/>
    <property type="evidence" value="ECO:0007669"/>
    <property type="project" value="UniProtKB-SubCell"/>
</dbReference>
<dbReference type="SUPFAM" id="SSF50249">
    <property type="entry name" value="Nucleic acid-binding proteins"/>
    <property type="match status" value="1"/>
</dbReference>
<evidence type="ECO:0000256" key="6">
    <source>
        <dbReference type="ARBA" id="ARBA00022917"/>
    </source>
</evidence>
<dbReference type="InterPro" id="IPR004365">
    <property type="entry name" value="NA-bd_OB_tRNA"/>
</dbReference>
<dbReference type="PANTHER" id="PTHR22594:SF5">
    <property type="entry name" value="ASPARTATE--TRNA LIGASE, MITOCHONDRIAL"/>
    <property type="match status" value="1"/>
</dbReference>
<evidence type="ECO:0000256" key="8">
    <source>
        <dbReference type="HAMAP-Rule" id="MF_00044"/>
    </source>
</evidence>
<name>A0A2T4LUU7_9STAP</name>
<evidence type="ECO:0000256" key="5">
    <source>
        <dbReference type="ARBA" id="ARBA00022840"/>
    </source>
</evidence>
<reference evidence="10 11" key="1">
    <citation type="journal article" date="2016" name="Front. Microbiol.">
        <title>Comprehensive Phylogenetic Analysis of Bovine Non-aureus Staphylococci Species Based on Whole-Genome Sequencing.</title>
        <authorList>
            <person name="Naushad S."/>
            <person name="Barkema H.W."/>
            <person name="Luby C."/>
            <person name="Condas L.A."/>
            <person name="Nobrega D.B."/>
            <person name="Carson D.A."/>
            <person name="De Buck J."/>
        </authorList>
    </citation>
    <scope>NUCLEOTIDE SEQUENCE [LARGE SCALE GENOMIC DNA]</scope>
    <source>
        <strain evidence="10 11">SNUC 3829</strain>
    </source>
</reference>
<dbReference type="Pfam" id="PF02938">
    <property type="entry name" value="GAD"/>
    <property type="match status" value="1"/>
</dbReference>
<evidence type="ECO:0000256" key="7">
    <source>
        <dbReference type="ARBA" id="ARBA00023146"/>
    </source>
</evidence>
<dbReference type="EMBL" id="PYZR01000016">
    <property type="protein sequence ID" value="PTF67110.1"/>
    <property type="molecule type" value="Genomic_DNA"/>
</dbReference>
<dbReference type="InterPro" id="IPR004524">
    <property type="entry name" value="Asp-tRNA-ligase_1"/>
</dbReference>
<dbReference type="NCBIfam" id="NF001750">
    <property type="entry name" value="PRK00476.1"/>
    <property type="match status" value="1"/>
</dbReference>
<accession>A0A2T4LUU7</accession>
<evidence type="ECO:0000256" key="1">
    <source>
        <dbReference type="ARBA" id="ARBA00006303"/>
    </source>
</evidence>
<dbReference type="AlphaFoldDB" id="A0A2T4LUU7"/>
<feature type="domain" description="Aminoacyl-transfer RNA synthetases class-II family profile" evidence="9">
    <location>
        <begin position="144"/>
        <end position="558"/>
    </location>
</feature>
<protein>
    <recommendedName>
        <fullName evidence="8">Aspartate--tRNA ligase</fullName>
        <ecNumber evidence="8">6.1.1.12</ecNumber>
    </recommendedName>
    <alternativeName>
        <fullName evidence="8">Aspartyl-tRNA synthetase</fullName>
        <shortName evidence="8">AspRS</shortName>
    </alternativeName>
</protein>
<dbReference type="GO" id="GO:0005524">
    <property type="term" value="F:ATP binding"/>
    <property type="evidence" value="ECO:0007669"/>
    <property type="project" value="UniProtKB-UniRule"/>
</dbReference>
<dbReference type="InterPro" id="IPR012340">
    <property type="entry name" value="NA-bd_OB-fold"/>
</dbReference>
<dbReference type="NCBIfam" id="TIGR00459">
    <property type="entry name" value="aspS_bact"/>
    <property type="match status" value="1"/>
</dbReference>